<name>A0A428IZL8_9BACT</name>
<feature type="domain" description="AAA" evidence="1">
    <location>
        <begin position="1"/>
        <end position="174"/>
    </location>
</feature>
<dbReference type="InterPro" id="IPR050678">
    <property type="entry name" value="DNA_Partitioning_ATPase"/>
</dbReference>
<dbReference type="AlphaFoldDB" id="A0A428IZL8"/>
<dbReference type="Gene3D" id="3.40.50.300">
    <property type="entry name" value="P-loop containing nucleotide triphosphate hydrolases"/>
    <property type="match status" value="1"/>
</dbReference>
<gene>
    <name evidence="2" type="ORF">EI290_19865</name>
</gene>
<dbReference type="RefSeq" id="WP_044019208.1">
    <property type="nucleotide sequence ID" value="NZ_RWIS01000016.1"/>
</dbReference>
<dbReference type="PIRSF" id="PIRSF009320">
    <property type="entry name" value="Nuc_binding_HP_1000"/>
    <property type="match status" value="1"/>
</dbReference>
<dbReference type="PANTHER" id="PTHR13696:SF52">
    <property type="entry name" value="PARA FAMILY PROTEIN CT_582"/>
    <property type="match status" value="1"/>
</dbReference>
<comment type="caution">
    <text evidence="2">The sequence shown here is derived from an EMBL/GenBank/DDBJ whole genome shotgun (WGS) entry which is preliminary data.</text>
</comment>
<evidence type="ECO:0000259" key="1">
    <source>
        <dbReference type="Pfam" id="PF13614"/>
    </source>
</evidence>
<dbReference type="Proteomes" id="UP000280066">
    <property type="component" value="Unassembled WGS sequence"/>
</dbReference>
<reference evidence="2 3" key="1">
    <citation type="submission" date="2018-12" db="EMBL/GenBank/DDBJ databases">
        <authorList>
            <person name="Feng G."/>
            <person name="Zhu H."/>
        </authorList>
    </citation>
    <scope>NUCLEOTIDE SEQUENCE [LARGE SCALE GENOMIC DNA]</scope>
    <source>
        <strain evidence="2 3">9PBR-2</strain>
    </source>
</reference>
<sequence>MKIIVFANHKGGVGKTTSTLSVAQTLARDGYRVLLIDCDAQRNLSLAFRLPAGYPDLGLVLEKKAQLTDVVLAIEEHLHLVAATPDLDYLEKMVGQQLGYESILRKGLAPLQDQYDYCLIDTPPSLSALTYMALVACNAVFIPCQPEYFGYEGLNKLMQACERVKDLYNPNLTIGGIFFTKYSSRYRKKLHHDIVALIDSKYSEAKLLMETTIRENVSLAEAQIKKQSIYRWAPESNGATDYESLTQEIIARV</sequence>
<proteinExistence type="predicted"/>
<dbReference type="FunFam" id="3.40.50.300:FF:000285">
    <property type="entry name" value="Sporulation initiation inhibitor Soj"/>
    <property type="match status" value="1"/>
</dbReference>
<dbReference type="OrthoDB" id="9815116at2"/>
<dbReference type="CDD" id="cd02042">
    <property type="entry name" value="ParAB_family"/>
    <property type="match status" value="1"/>
</dbReference>
<evidence type="ECO:0000313" key="3">
    <source>
        <dbReference type="Proteomes" id="UP000280066"/>
    </source>
</evidence>
<dbReference type="InterPro" id="IPR025669">
    <property type="entry name" value="AAA_dom"/>
</dbReference>
<keyword evidence="3" id="KW-1185">Reference proteome</keyword>
<evidence type="ECO:0000313" key="2">
    <source>
        <dbReference type="EMBL" id="RSK24606.1"/>
    </source>
</evidence>
<dbReference type="EMBL" id="RWIS01000016">
    <property type="protein sequence ID" value="RSK24606.1"/>
    <property type="molecule type" value="Genomic_DNA"/>
</dbReference>
<dbReference type="PANTHER" id="PTHR13696">
    <property type="entry name" value="P-LOOP CONTAINING NUCLEOSIDE TRIPHOSPHATE HYDROLASE"/>
    <property type="match status" value="1"/>
</dbReference>
<dbReference type="InterPro" id="IPR027417">
    <property type="entry name" value="P-loop_NTPase"/>
</dbReference>
<protein>
    <submittedName>
        <fullName evidence="2">ParA family protein</fullName>
    </submittedName>
</protein>
<dbReference type="Pfam" id="PF13614">
    <property type="entry name" value="AAA_31"/>
    <property type="match status" value="1"/>
</dbReference>
<accession>A0A428IZL8</accession>
<dbReference type="SUPFAM" id="SSF52540">
    <property type="entry name" value="P-loop containing nucleoside triphosphate hydrolases"/>
    <property type="match status" value="1"/>
</dbReference>
<organism evidence="2 3">
    <name type="scientific">Hymenobacter metallilatus</name>
    <dbReference type="NCBI Taxonomy" id="2493666"/>
    <lineage>
        <taxon>Bacteria</taxon>
        <taxon>Pseudomonadati</taxon>
        <taxon>Bacteroidota</taxon>
        <taxon>Cytophagia</taxon>
        <taxon>Cytophagales</taxon>
        <taxon>Hymenobacteraceae</taxon>
        <taxon>Hymenobacter</taxon>
    </lineage>
</organism>